<feature type="transmembrane region" description="Helical" evidence="2">
    <location>
        <begin position="608"/>
        <end position="630"/>
    </location>
</feature>
<reference evidence="3" key="3">
    <citation type="submission" date="2025-09" db="UniProtKB">
        <authorList>
            <consortium name="Ensembl"/>
        </authorList>
    </citation>
    <scope>IDENTIFICATION</scope>
</reference>
<dbReference type="InParanoid" id="H9GQ79"/>
<proteinExistence type="predicted"/>
<dbReference type="PANTHER" id="PTHR33862:SF3">
    <property type="entry name" value="OROFACIAL CLEFT 1 CANDIDATE GENE 1 PROTEIN"/>
    <property type="match status" value="1"/>
</dbReference>
<feature type="region of interest" description="Disordered" evidence="1">
    <location>
        <begin position="1"/>
        <end position="28"/>
    </location>
</feature>
<reference evidence="3" key="1">
    <citation type="submission" date="2009-12" db="EMBL/GenBank/DDBJ databases">
        <title>The Genome Sequence of Anolis carolinensis (Green Anole Lizard).</title>
        <authorList>
            <consortium name="The Genome Sequencing Platform"/>
            <person name="Di Palma F."/>
            <person name="Alfoldi J."/>
            <person name="Heiman D."/>
            <person name="Young S."/>
            <person name="Grabherr M."/>
            <person name="Johnson J."/>
            <person name="Lander E.S."/>
            <person name="Lindblad-Toh K."/>
        </authorList>
    </citation>
    <scope>NUCLEOTIDE SEQUENCE [LARGE SCALE GENOMIC DNA]</scope>
    <source>
        <strain evidence="3">JBL SC #1</strain>
    </source>
</reference>
<keyword evidence="4" id="KW-1185">Reference proteome</keyword>
<protein>
    <recommendedName>
        <fullName evidence="5">Orofacial cleft 1 candidate gene 1 protein</fullName>
    </recommendedName>
</protein>
<accession>H9GQ79</accession>
<dbReference type="eggNOG" id="ENOG502QRVX">
    <property type="taxonomic scope" value="Eukaryota"/>
</dbReference>
<name>H9GQ79_ANOCA</name>
<feature type="transmembrane region" description="Helical" evidence="2">
    <location>
        <begin position="671"/>
        <end position="693"/>
    </location>
</feature>
<dbReference type="HOGENOM" id="CLU_1217094_0_0_1"/>
<dbReference type="Ensembl" id="ENSACAT00000023010.2">
    <property type="protein sequence ID" value="ENSACAP00000018033.2"/>
    <property type="gene ID" value="ENSACAG00000024900.2"/>
</dbReference>
<keyword evidence="2" id="KW-0812">Transmembrane</keyword>
<evidence type="ECO:0000256" key="1">
    <source>
        <dbReference type="SAM" id="MobiDB-lite"/>
    </source>
</evidence>
<evidence type="ECO:0000256" key="2">
    <source>
        <dbReference type="SAM" id="Phobius"/>
    </source>
</evidence>
<keyword evidence="2" id="KW-0472">Membrane</keyword>
<dbReference type="PANTHER" id="PTHR33862">
    <property type="entry name" value="OROFACIAL CLEFT 1 CANDIDATE GENE 1 PROTEIN"/>
    <property type="match status" value="1"/>
</dbReference>
<keyword evidence="2" id="KW-1133">Transmembrane helix</keyword>
<feature type="transmembrane region" description="Helical" evidence="2">
    <location>
        <begin position="637"/>
        <end position="656"/>
    </location>
</feature>
<dbReference type="Bgee" id="ENSACAG00000024900">
    <property type="expression patterns" value="Expressed in ovary and 1 other cell type or tissue"/>
</dbReference>
<dbReference type="AlphaFoldDB" id="H9GQ79"/>
<sequence length="976" mass="111887">MDREKFQQKALKQTKQKKSKSAEFLMGENEGVATEGTANPAFNISSINLSAYQTSEVDVIRCDKMDSTLVACQQKFKQQARSEPRGNECSRNYFDPLMDEEINPRQCGMEVSKEVPAELHERLLYEKLMTILDEESGMLASPEKQAEGKHGDDALDSAWPIRYNKTFHLCEEAEEVLPYIEQFEKDVQDEIILLGNSPPEQDLKQKGIFQYTKKIGRRLPMVLQSKQESQALKAAQIACQERTETKLSNLAGENNDANEGTAPGWKINWSTKPQPIQIQLKCIRGIKDKVPQGSYILKVSLRGQVGGELLSWSKVEGQQWAGTSLPVRHNGNFYDVEICFDQSIHTEVPPRKYEKPKEILLFELFLLRGTRTCIDRVVGWGVFPLYNNNFDTVNGKFKCPLLRGHYNCKIDRFQEIENLITSDLDHWLCNLYFQIIKLPRYSDEQNEYEAGLQPSSNLLVCSSIAQKNGVSKTEVTGGLQEDELNNLCLQPCHSKPSVAPLQGNKSYANNSGYPDKYCNMLPVKEIHGRHCKLNQNDSQNVHSQRSPGTWQDAGETVLHRPTYLEELEKHRISVCCHPAVELRTSSRLTNHLYFGVYAVFSELGKGHWYSWDFWFLMLLVAVLWFVRLYLHYCSQWIFLQAIAIPVTRFQFCLYTVDLCYQNSLLHTHEELAMVMVGPLTLNAVMLLLVLMRWGCQLSFGSFPSFLSKLIMAWGLWTVLDPLAVFIVDAALGRLHYTADKPTADSTKLYWLFLRIEGSGFPGALITILLYTILFIISFMLLYLYFVRIHKEGSLLDMLERIQSDEATFFVPFDLEISNQELSYIVKKAEQWRGINGERRKVVVYDYMWKNHAKQPGMSSSNFNNQDEIMQSSGDSEGTTVHIMIYTVHLGGYQELYRHFLRMPTGALVETFGDISGINLVYNEVNTAIQEHISEMDNTLSTSSEIKLRERKKNTARWKGDHAVAPKSWWTKKYNLQ</sequence>
<organism evidence="3 4">
    <name type="scientific">Anolis carolinensis</name>
    <name type="common">Green anole</name>
    <name type="synonym">American chameleon</name>
    <dbReference type="NCBI Taxonomy" id="28377"/>
    <lineage>
        <taxon>Eukaryota</taxon>
        <taxon>Metazoa</taxon>
        <taxon>Chordata</taxon>
        <taxon>Craniata</taxon>
        <taxon>Vertebrata</taxon>
        <taxon>Euteleostomi</taxon>
        <taxon>Lepidosauria</taxon>
        <taxon>Squamata</taxon>
        <taxon>Bifurcata</taxon>
        <taxon>Unidentata</taxon>
        <taxon>Episquamata</taxon>
        <taxon>Toxicofera</taxon>
        <taxon>Iguania</taxon>
        <taxon>Dactyloidae</taxon>
        <taxon>Anolis</taxon>
    </lineage>
</organism>
<dbReference type="Proteomes" id="UP000001646">
    <property type="component" value="Unplaced"/>
</dbReference>
<evidence type="ECO:0000313" key="3">
    <source>
        <dbReference type="Ensembl" id="ENSACAP00000018033.2"/>
    </source>
</evidence>
<dbReference type="InterPro" id="IPR031390">
    <property type="entry name" value="OFCC1"/>
</dbReference>
<evidence type="ECO:0008006" key="5">
    <source>
        <dbReference type="Google" id="ProtNLM"/>
    </source>
</evidence>
<dbReference type="GeneTree" id="ENSGT00940000163681"/>
<feature type="transmembrane region" description="Helical" evidence="2">
    <location>
        <begin position="705"/>
        <end position="727"/>
    </location>
</feature>
<feature type="transmembrane region" description="Helical" evidence="2">
    <location>
        <begin position="760"/>
        <end position="785"/>
    </location>
</feature>
<dbReference type="Pfam" id="PF15680">
    <property type="entry name" value="OFCC1"/>
    <property type="match status" value="1"/>
</dbReference>
<evidence type="ECO:0000313" key="4">
    <source>
        <dbReference type="Proteomes" id="UP000001646"/>
    </source>
</evidence>
<reference evidence="3" key="2">
    <citation type="submission" date="2025-08" db="UniProtKB">
        <authorList>
            <consortium name="Ensembl"/>
        </authorList>
    </citation>
    <scope>IDENTIFICATION</scope>
</reference>